<evidence type="ECO:0000313" key="3">
    <source>
        <dbReference type="Proteomes" id="UP000645828"/>
    </source>
</evidence>
<evidence type="ECO:0000256" key="1">
    <source>
        <dbReference type="SAM" id="MobiDB-lite"/>
    </source>
</evidence>
<organism evidence="2 3">
    <name type="scientific">Nyctereutes procyonoides</name>
    <name type="common">Raccoon dog</name>
    <name type="synonym">Canis procyonoides</name>
    <dbReference type="NCBI Taxonomy" id="34880"/>
    <lineage>
        <taxon>Eukaryota</taxon>
        <taxon>Metazoa</taxon>
        <taxon>Chordata</taxon>
        <taxon>Craniata</taxon>
        <taxon>Vertebrata</taxon>
        <taxon>Euteleostomi</taxon>
        <taxon>Mammalia</taxon>
        <taxon>Eutheria</taxon>
        <taxon>Laurasiatheria</taxon>
        <taxon>Carnivora</taxon>
        <taxon>Caniformia</taxon>
        <taxon>Canidae</taxon>
        <taxon>Nyctereutes</taxon>
    </lineage>
</organism>
<dbReference type="AlphaFoldDB" id="A0A811ZTC2"/>
<proteinExistence type="predicted"/>
<reference evidence="2" key="1">
    <citation type="submission" date="2020-12" db="EMBL/GenBank/DDBJ databases">
        <authorList>
            <consortium name="Molecular Ecology Group"/>
        </authorList>
    </citation>
    <scope>NUCLEOTIDE SEQUENCE</scope>
    <source>
        <strain evidence="2">TBG_1078</strain>
    </source>
</reference>
<protein>
    <submittedName>
        <fullName evidence="2">(raccoon dog) hypothetical protein</fullName>
    </submittedName>
</protein>
<sequence>MGLLPVEAEPEEERSEANNKMSSEYKELELYRKRFKDLEKLEGPFLLRTRFCPLGKELVILVSPPTSGTRKVPPSIRTVDRGASSQKAFPQTSKTVPRIPFSSSKNAWNPIEAPQVAVARGPLRALGRAGFASPVAETRRGPDPQPPPACNSPAPPWPQGTSSCPLHRCQRGPRQQKPEEFTGRTHEELKNRCKEGQRHVDSLLRCCLWLTYLQMLPTPMCFCSRFKFLFFLMKI</sequence>
<feature type="compositionally biased region" description="Polar residues" evidence="1">
    <location>
        <begin position="83"/>
        <end position="101"/>
    </location>
</feature>
<feature type="compositionally biased region" description="Pro residues" evidence="1">
    <location>
        <begin position="143"/>
        <end position="158"/>
    </location>
</feature>
<evidence type="ECO:0000313" key="2">
    <source>
        <dbReference type="EMBL" id="CAD7691881.1"/>
    </source>
</evidence>
<gene>
    <name evidence="2" type="ORF">NYPRO_LOCUS24675</name>
</gene>
<comment type="caution">
    <text evidence="2">The sequence shown here is derived from an EMBL/GenBank/DDBJ whole genome shotgun (WGS) entry which is preliminary data.</text>
</comment>
<dbReference type="EMBL" id="CAJHUB010000775">
    <property type="protein sequence ID" value="CAD7691881.1"/>
    <property type="molecule type" value="Genomic_DNA"/>
</dbReference>
<name>A0A811ZTC2_NYCPR</name>
<dbReference type="Proteomes" id="UP000645828">
    <property type="component" value="Unassembled WGS sequence"/>
</dbReference>
<keyword evidence="3" id="KW-1185">Reference proteome</keyword>
<feature type="region of interest" description="Disordered" evidence="1">
    <location>
        <begin position="66"/>
        <end position="101"/>
    </location>
</feature>
<feature type="region of interest" description="Disordered" evidence="1">
    <location>
        <begin position="135"/>
        <end position="183"/>
    </location>
</feature>
<accession>A0A811ZTC2</accession>
<feature type="region of interest" description="Disordered" evidence="1">
    <location>
        <begin position="1"/>
        <end position="22"/>
    </location>
</feature>